<dbReference type="OrthoDB" id="1906820at2759"/>
<reference evidence="3" key="1">
    <citation type="submission" date="2016-04" db="EMBL/GenBank/DDBJ databases">
        <title>Cephalotus genome sequencing.</title>
        <authorList>
            <person name="Fukushima K."/>
            <person name="Hasebe M."/>
            <person name="Fang X."/>
        </authorList>
    </citation>
    <scope>NUCLEOTIDE SEQUENCE [LARGE SCALE GENOMIC DNA]</scope>
    <source>
        <strain evidence="3">cv. St1</strain>
    </source>
</reference>
<proteinExistence type="predicted"/>
<dbReference type="GO" id="GO:0003676">
    <property type="term" value="F:nucleic acid binding"/>
    <property type="evidence" value="ECO:0007669"/>
    <property type="project" value="InterPro"/>
</dbReference>
<dbReference type="PANTHER" id="PTHR47074:SF48">
    <property type="entry name" value="POLYNUCLEOTIDYL TRANSFERASE, RIBONUCLEASE H-LIKE SUPERFAMILY PROTEIN"/>
    <property type="match status" value="1"/>
</dbReference>
<comment type="caution">
    <text evidence="2">The sequence shown here is derived from an EMBL/GenBank/DDBJ whole genome shotgun (WGS) entry which is preliminary data.</text>
</comment>
<sequence>LEGFIKENCDATIFSDRSSSGLGWVCRNKDEIVLSTGLKRNEFSLEPTKVEALAMLSSISCAQGLGYDKIIIESDALVVINEAISERASCASFGGIIEDIKSLKAQFE</sequence>
<evidence type="ECO:0000259" key="1">
    <source>
        <dbReference type="Pfam" id="PF13456"/>
    </source>
</evidence>
<dbReference type="InParanoid" id="A0A1Q3D1N2"/>
<evidence type="ECO:0000313" key="2">
    <source>
        <dbReference type="EMBL" id="GAV86203.1"/>
    </source>
</evidence>
<keyword evidence="3" id="KW-1185">Reference proteome</keyword>
<dbReference type="InterPro" id="IPR036397">
    <property type="entry name" value="RNaseH_sf"/>
</dbReference>
<protein>
    <submittedName>
        <fullName evidence="2">RVT_3 domain-containing protein</fullName>
    </submittedName>
</protein>
<dbReference type="Proteomes" id="UP000187406">
    <property type="component" value="Unassembled WGS sequence"/>
</dbReference>
<organism evidence="2 3">
    <name type="scientific">Cephalotus follicularis</name>
    <name type="common">Albany pitcher plant</name>
    <dbReference type="NCBI Taxonomy" id="3775"/>
    <lineage>
        <taxon>Eukaryota</taxon>
        <taxon>Viridiplantae</taxon>
        <taxon>Streptophyta</taxon>
        <taxon>Embryophyta</taxon>
        <taxon>Tracheophyta</taxon>
        <taxon>Spermatophyta</taxon>
        <taxon>Magnoliopsida</taxon>
        <taxon>eudicotyledons</taxon>
        <taxon>Gunneridae</taxon>
        <taxon>Pentapetalae</taxon>
        <taxon>rosids</taxon>
        <taxon>fabids</taxon>
        <taxon>Oxalidales</taxon>
        <taxon>Cephalotaceae</taxon>
        <taxon>Cephalotus</taxon>
    </lineage>
</organism>
<dbReference type="GO" id="GO:0004523">
    <property type="term" value="F:RNA-DNA hybrid ribonuclease activity"/>
    <property type="evidence" value="ECO:0007669"/>
    <property type="project" value="InterPro"/>
</dbReference>
<dbReference type="InterPro" id="IPR044730">
    <property type="entry name" value="RNase_H-like_dom_plant"/>
</dbReference>
<gene>
    <name evidence="2" type="ORF">CFOL_v3_29636</name>
</gene>
<dbReference type="PANTHER" id="PTHR47074">
    <property type="entry name" value="BNAC02G40300D PROTEIN"/>
    <property type="match status" value="1"/>
</dbReference>
<dbReference type="Pfam" id="PF13456">
    <property type="entry name" value="RVT_3"/>
    <property type="match status" value="1"/>
</dbReference>
<feature type="domain" description="RNase H type-1" evidence="1">
    <location>
        <begin position="8"/>
        <end position="108"/>
    </location>
</feature>
<dbReference type="AlphaFoldDB" id="A0A1Q3D1N2"/>
<accession>A0A1Q3D1N2</accession>
<dbReference type="Gene3D" id="3.30.420.10">
    <property type="entry name" value="Ribonuclease H-like superfamily/Ribonuclease H"/>
    <property type="match status" value="1"/>
</dbReference>
<name>A0A1Q3D1N2_CEPFO</name>
<dbReference type="CDD" id="cd06222">
    <property type="entry name" value="RNase_H_like"/>
    <property type="match status" value="1"/>
</dbReference>
<dbReference type="EMBL" id="BDDD01003816">
    <property type="protein sequence ID" value="GAV86203.1"/>
    <property type="molecule type" value="Genomic_DNA"/>
</dbReference>
<evidence type="ECO:0000313" key="3">
    <source>
        <dbReference type="Proteomes" id="UP000187406"/>
    </source>
</evidence>
<dbReference type="InterPro" id="IPR052929">
    <property type="entry name" value="RNase_H-like_EbsB-rel"/>
</dbReference>
<dbReference type="InterPro" id="IPR002156">
    <property type="entry name" value="RNaseH_domain"/>
</dbReference>
<dbReference type="STRING" id="3775.A0A1Q3D1N2"/>
<feature type="non-terminal residue" evidence="2">
    <location>
        <position position="1"/>
    </location>
</feature>